<dbReference type="SUPFAM" id="SSF52540">
    <property type="entry name" value="P-loop containing nucleoside triphosphate hydrolases"/>
    <property type="match status" value="2"/>
</dbReference>
<evidence type="ECO:0000313" key="3">
    <source>
        <dbReference type="EMBL" id="PIT93389.1"/>
    </source>
</evidence>
<feature type="coiled-coil region" evidence="1">
    <location>
        <begin position="376"/>
        <end position="473"/>
    </location>
</feature>
<dbReference type="Proteomes" id="UP000229112">
    <property type="component" value="Unassembled WGS sequence"/>
</dbReference>
<evidence type="ECO:0000313" key="4">
    <source>
        <dbReference type="Proteomes" id="UP000229112"/>
    </source>
</evidence>
<dbReference type="InterPro" id="IPR003395">
    <property type="entry name" value="RecF/RecN/SMC_N"/>
</dbReference>
<dbReference type="PANTHER" id="PTHR43977">
    <property type="entry name" value="STRUCTURAL MAINTENANCE OF CHROMOSOMES PROTEIN 3"/>
    <property type="match status" value="1"/>
</dbReference>
<feature type="domain" description="RecF/RecN/SMC N-terminal" evidence="2">
    <location>
        <begin position="2"/>
        <end position="705"/>
    </location>
</feature>
<feature type="coiled-coil region" evidence="1">
    <location>
        <begin position="508"/>
        <end position="557"/>
    </location>
</feature>
<dbReference type="EMBL" id="PFAY01000002">
    <property type="protein sequence ID" value="PIT93389.1"/>
    <property type="molecule type" value="Genomic_DNA"/>
</dbReference>
<accession>A0A2M6WKT5</accession>
<reference evidence="4" key="1">
    <citation type="submission" date="2017-09" db="EMBL/GenBank/DDBJ databases">
        <title>Depth-based differentiation of microbial function through sediment-hosted aquifers and enrichment of novel symbionts in the deep terrestrial subsurface.</title>
        <authorList>
            <person name="Probst A.J."/>
            <person name="Ladd B."/>
            <person name="Jarett J.K."/>
            <person name="Geller-Mcgrath D.E."/>
            <person name="Sieber C.M.K."/>
            <person name="Emerson J.B."/>
            <person name="Anantharaman K."/>
            <person name="Thomas B.C."/>
            <person name="Malmstrom R."/>
            <person name="Stieglmeier M."/>
            <person name="Klingl A."/>
            <person name="Woyke T."/>
            <person name="Ryan C.M."/>
            <person name="Banfield J.F."/>
        </authorList>
    </citation>
    <scope>NUCLEOTIDE SEQUENCE [LARGE SCALE GENOMIC DNA]</scope>
</reference>
<comment type="caution">
    <text evidence="3">The sequence shown here is derived from an EMBL/GenBank/DDBJ whole genome shotgun (WGS) entry which is preliminary data.</text>
</comment>
<gene>
    <name evidence="3" type="ORF">COU06_00250</name>
</gene>
<dbReference type="AlphaFoldDB" id="A0A2M6WKT5"/>
<protein>
    <recommendedName>
        <fullName evidence="2">RecF/RecN/SMC N-terminal domain-containing protein</fullName>
    </recommendedName>
</protein>
<dbReference type="Gene3D" id="3.40.50.300">
    <property type="entry name" value="P-loop containing nucleotide triphosphate hydrolases"/>
    <property type="match status" value="2"/>
</dbReference>
<evidence type="ECO:0000259" key="2">
    <source>
        <dbReference type="Pfam" id="PF02463"/>
    </source>
</evidence>
<sequence length="725" mass="83380">MYLRKLELLGFKSFAQKTSFDLSAGVTAIVGPNGSGKSNVIDAIRWVLGETQSKNIRADRSENLIFSGTAQKARSNFAEAVITFDNSTNFFPVDFSEVSVKRRVTRDGKSSYFINDSEVRLKDIVDFFAQVRLGTRGFSIINQGNSDLFIRASQIERRMMLEEVLGLRQYHIKKKEAERKLESTFLNLEKSSSLVEELLPHLRILRRQKGKWEKYGELTSEKELLEAQYFSYKLGKIKESFANLKPEVEKIEAFIIQEEKTLKEKEEVLKLVEKNQPKADEGFSEFKKKQNDILQKRSDIQRELGKLEAKAEYLSHTPKNQVSQSQLLSLINSTRDLITKLLDLNDIQIIKQELTRAKENLGKTLEGDSKENEIELVKLKSQKESLMMKLEELETQLKTLDNSEDTLTDKLKDFNHRFKLAYQDVEEQKEKIRQLQTQKNRFGFEKEKIEIRRSDLAHEARQNERNLEEFENTTTDIQDIGEVETKLMRVRGVLASIGDIDQDVMKEAQVMEERYAFLSVQIADLKESSQNLKKLINDLKEKLHKEFTKNLKEVNEQFNEYFRLMFNGGKARLYVVKKKRLTLLNESQDGEEVKETEEEEFDEGGLEIELSIPRKNIKGLDMLSGGERSLVSIAVLFALISVSPPPFLVLDEIDAALDENNTKRFSNLIENFSNKTQFILVTHNRATMSCASVLYGVTMPADGTSKLLSIKLEDVETSKLTPNKP</sequence>
<keyword evidence="1" id="KW-0175">Coiled coil</keyword>
<name>A0A2M6WKT5_9BACT</name>
<dbReference type="InterPro" id="IPR027417">
    <property type="entry name" value="P-loop_NTPase"/>
</dbReference>
<dbReference type="Pfam" id="PF02463">
    <property type="entry name" value="SMC_N"/>
    <property type="match status" value="1"/>
</dbReference>
<evidence type="ECO:0000256" key="1">
    <source>
        <dbReference type="SAM" id="Coils"/>
    </source>
</evidence>
<organism evidence="3 4">
    <name type="scientific">Candidatus Harrisonbacteria bacterium CG10_big_fil_rev_8_21_14_0_10_38_8</name>
    <dbReference type="NCBI Taxonomy" id="1974582"/>
    <lineage>
        <taxon>Bacteria</taxon>
        <taxon>Candidatus Harrisoniibacteriota</taxon>
    </lineage>
</organism>
<proteinExistence type="predicted"/>